<feature type="domain" description="Fibronectin type-III" evidence="1">
    <location>
        <begin position="36"/>
        <end position="109"/>
    </location>
</feature>
<dbReference type="Proteomes" id="UP001597361">
    <property type="component" value="Unassembled WGS sequence"/>
</dbReference>
<reference evidence="4" key="1">
    <citation type="journal article" date="2019" name="Int. J. Syst. Evol. Microbiol.">
        <title>The Global Catalogue of Microorganisms (GCM) 10K type strain sequencing project: providing services to taxonomists for standard genome sequencing and annotation.</title>
        <authorList>
            <consortium name="The Broad Institute Genomics Platform"/>
            <consortium name="The Broad Institute Genome Sequencing Center for Infectious Disease"/>
            <person name="Wu L."/>
            <person name="Ma J."/>
        </authorList>
    </citation>
    <scope>NUCLEOTIDE SEQUENCE [LARGE SCALE GENOMIC DNA]</scope>
    <source>
        <strain evidence="4">CGMCC 1.15180</strain>
    </source>
</reference>
<accession>A0ABW4VJA1</accession>
<evidence type="ECO:0000313" key="4">
    <source>
        <dbReference type="Proteomes" id="UP001597361"/>
    </source>
</evidence>
<dbReference type="InterPro" id="IPR013783">
    <property type="entry name" value="Ig-like_fold"/>
</dbReference>
<keyword evidence="4" id="KW-1185">Reference proteome</keyword>
<dbReference type="SUPFAM" id="SSF49265">
    <property type="entry name" value="Fibronectin type III"/>
    <property type="match status" value="1"/>
</dbReference>
<sequence length="533" mass="57175">MTSKIYNLAFIVLMAFIIGACVDHETEMNYALPGAKNLSVEDKKARTATVSWEYDQDQVQYFIINLSKEPTFANAIVTDTIGVDIREYGFQGLESLVEYHVRVQSRTGNRLIDPHPAILVFRSAEIESLFLPLESSDINVESVKLTWKAPNQGGVSHIVLTSLDNGNVRTIELGTSEISSRSVVIEGLVSAGNYSAEIFDADENKGTITFTTKDINAAISISGNSKTYEFLQDAIDDAVSGDVIKVGAAIYDFTDPLYSTIFIDGKSLTIEPANTAGDMPEIRFKNFDLKGDIGYLKIKGIKILSNSKAVTDGNTDYNKHMFGVTYVTGTFSLELTDCDLSGAESGLIFSQTVGAGSAPEAIPGSATFGLVVENCLLHDFGNAGGDFIDFRSGAISNILVKNSSFWNGARALFRADADVVFLATATLTLENSTINNFGNGGRFVDLRTNGSVIVRNSIVTNKITNHGNRMQNGASLQLINTNVFGSNAGNITAGATITNGLAVDPQYANAESGNFTVGSAEVKAAGQGDPRWL</sequence>
<comment type="caution">
    <text evidence="3">The sequence shown here is derived from an EMBL/GenBank/DDBJ whole genome shotgun (WGS) entry which is preliminary data.</text>
</comment>
<gene>
    <name evidence="3" type="ORF">ACFSKL_03510</name>
</gene>
<dbReference type="InterPro" id="IPR011050">
    <property type="entry name" value="Pectin_lyase_fold/virulence"/>
</dbReference>
<dbReference type="InterPro" id="IPR036116">
    <property type="entry name" value="FN3_sf"/>
</dbReference>
<protein>
    <submittedName>
        <fullName evidence="3">DUF5123 domain-containing protein</fullName>
    </submittedName>
</protein>
<dbReference type="CDD" id="cd00063">
    <property type="entry name" value="FN3"/>
    <property type="match status" value="2"/>
</dbReference>
<evidence type="ECO:0000259" key="2">
    <source>
        <dbReference type="Pfam" id="PF17161"/>
    </source>
</evidence>
<dbReference type="EMBL" id="JBHUHR010000012">
    <property type="protein sequence ID" value="MFD2033841.1"/>
    <property type="molecule type" value="Genomic_DNA"/>
</dbReference>
<dbReference type="PROSITE" id="PS51257">
    <property type="entry name" value="PROKAR_LIPOPROTEIN"/>
    <property type="match status" value="1"/>
</dbReference>
<proteinExistence type="predicted"/>
<dbReference type="RefSeq" id="WP_376883531.1">
    <property type="nucleotide sequence ID" value="NZ_JBHUHR010000012.1"/>
</dbReference>
<feature type="domain" description="DUF5123" evidence="2">
    <location>
        <begin position="428"/>
        <end position="532"/>
    </location>
</feature>
<dbReference type="Pfam" id="PF17161">
    <property type="entry name" value="DUF5123"/>
    <property type="match status" value="1"/>
</dbReference>
<dbReference type="Gene3D" id="2.60.40.10">
    <property type="entry name" value="Immunoglobulins"/>
    <property type="match status" value="2"/>
</dbReference>
<name>A0ABW4VJA1_9BACT</name>
<dbReference type="Pfam" id="PF00041">
    <property type="entry name" value="fn3"/>
    <property type="match status" value="1"/>
</dbReference>
<dbReference type="InterPro" id="IPR033427">
    <property type="entry name" value="DUF5123"/>
</dbReference>
<evidence type="ECO:0000259" key="1">
    <source>
        <dbReference type="Pfam" id="PF00041"/>
    </source>
</evidence>
<dbReference type="SUPFAM" id="SSF51126">
    <property type="entry name" value="Pectin lyase-like"/>
    <property type="match status" value="1"/>
</dbReference>
<organism evidence="3 4">
    <name type="scientific">Belliella marina</name>
    <dbReference type="NCBI Taxonomy" id="1644146"/>
    <lineage>
        <taxon>Bacteria</taxon>
        <taxon>Pseudomonadati</taxon>
        <taxon>Bacteroidota</taxon>
        <taxon>Cytophagia</taxon>
        <taxon>Cytophagales</taxon>
        <taxon>Cyclobacteriaceae</taxon>
        <taxon>Belliella</taxon>
    </lineage>
</organism>
<dbReference type="InterPro" id="IPR003961">
    <property type="entry name" value="FN3_dom"/>
</dbReference>
<evidence type="ECO:0000313" key="3">
    <source>
        <dbReference type="EMBL" id="MFD2033841.1"/>
    </source>
</evidence>